<accession>A0AA86W2K0</accession>
<sequence>MGLGEKGHGPQGLGGCKVKVVLKVEVHEDKIKKKAMKTVSGTAGVESVSVDMKDKKWTLIGDIDPVQVVAKLRKFSNTEIVSVGPAKEEKKQEPKKDDKKMEDGRKDSTKGKMPDPLTVYQTSIEKKVVLKVEVHEDKIKKKAMKTVSGIAGVESVSMDMKDQKLTLTGDIDAVRVVAKLRKFCHTEIVSVGPAKEEKKEEPKKDDKKKDDDKKDSKKEIVPDPLKFYQNYAYYYQTKPQYNPYYSAISVEEDPNGCVIV</sequence>
<evidence type="ECO:0000256" key="2">
    <source>
        <dbReference type="ARBA" id="ARBA00022723"/>
    </source>
</evidence>
<dbReference type="AlphaFoldDB" id="A0AA86W2K0"/>
<dbReference type="InterPro" id="IPR006121">
    <property type="entry name" value="HMA_dom"/>
</dbReference>
<evidence type="ECO:0000256" key="6">
    <source>
        <dbReference type="SAM" id="MobiDB-lite"/>
    </source>
</evidence>
<feature type="region of interest" description="Disordered" evidence="6">
    <location>
        <begin position="191"/>
        <end position="221"/>
    </location>
</feature>
<feature type="region of interest" description="Disordered" evidence="6">
    <location>
        <begin position="83"/>
        <end position="116"/>
    </location>
</feature>
<dbReference type="PANTHER" id="PTHR45811">
    <property type="entry name" value="COPPER TRANSPORT PROTEIN FAMILY-RELATED"/>
    <property type="match status" value="1"/>
</dbReference>
<dbReference type="InterPro" id="IPR051863">
    <property type="entry name" value="HIPP"/>
</dbReference>
<evidence type="ECO:0000313" key="8">
    <source>
        <dbReference type="EMBL" id="CAJ1977008.1"/>
    </source>
</evidence>
<proteinExistence type="inferred from homology"/>
<keyword evidence="1" id="KW-0488">Methylation</keyword>
<evidence type="ECO:0000313" key="9">
    <source>
        <dbReference type="Proteomes" id="UP001189624"/>
    </source>
</evidence>
<evidence type="ECO:0000256" key="4">
    <source>
        <dbReference type="ARBA" id="ARBA00023289"/>
    </source>
</evidence>
<dbReference type="PROSITE" id="PS50846">
    <property type="entry name" value="HMA_2"/>
    <property type="match status" value="2"/>
</dbReference>
<evidence type="ECO:0000256" key="1">
    <source>
        <dbReference type="ARBA" id="ARBA00022481"/>
    </source>
</evidence>
<gene>
    <name evidence="8" type="ORF">AYBTSS11_LOCUS29154</name>
</gene>
<dbReference type="Gramene" id="rna-AYBTSS11_LOCUS29154">
    <property type="protein sequence ID" value="CAJ1977008.1"/>
    <property type="gene ID" value="gene-AYBTSS11_LOCUS29154"/>
</dbReference>
<dbReference type="Proteomes" id="UP001189624">
    <property type="component" value="Chromosome 10"/>
</dbReference>
<keyword evidence="9" id="KW-1185">Reference proteome</keyword>
<feature type="domain" description="HMA" evidence="7">
    <location>
        <begin position="125"/>
        <end position="192"/>
    </location>
</feature>
<dbReference type="PANTHER" id="PTHR45811:SF80">
    <property type="entry name" value="COPPER TRANSPORT PROTEIN FAMILY-RELATED"/>
    <property type="match status" value="1"/>
</dbReference>
<feature type="compositionally biased region" description="Basic and acidic residues" evidence="6">
    <location>
        <begin position="194"/>
        <end position="221"/>
    </location>
</feature>
<evidence type="ECO:0000259" key="7">
    <source>
        <dbReference type="PROSITE" id="PS50846"/>
    </source>
</evidence>
<protein>
    <recommendedName>
        <fullName evidence="7">HMA domain-containing protein</fullName>
    </recommendedName>
</protein>
<dbReference type="EMBL" id="OY731407">
    <property type="protein sequence ID" value="CAJ1977008.1"/>
    <property type="molecule type" value="Genomic_DNA"/>
</dbReference>
<organism evidence="8 9">
    <name type="scientific">Sphenostylis stenocarpa</name>
    <dbReference type="NCBI Taxonomy" id="92480"/>
    <lineage>
        <taxon>Eukaryota</taxon>
        <taxon>Viridiplantae</taxon>
        <taxon>Streptophyta</taxon>
        <taxon>Embryophyta</taxon>
        <taxon>Tracheophyta</taxon>
        <taxon>Spermatophyta</taxon>
        <taxon>Magnoliopsida</taxon>
        <taxon>eudicotyledons</taxon>
        <taxon>Gunneridae</taxon>
        <taxon>Pentapetalae</taxon>
        <taxon>rosids</taxon>
        <taxon>fabids</taxon>
        <taxon>Fabales</taxon>
        <taxon>Fabaceae</taxon>
        <taxon>Papilionoideae</taxon>
        <taxon>50 kb inversion clade</taxon>
        <taxon>NPAAA clade</taxon>
        <taxon>indigoferoid/millettioid clade</taxon>
        <taxon>Phaseoleae</taxon>
        <taxon>Sphenostylis</taxon>
    </lineage>
</organism>
<dbReference type="GO" id="GO:0046872">
    <property type="term" value="F:metal ion binding"/>
    <property type="evidence" value="ECO:0007669"/>
    <property type="project" value="UniProtKB-KW"/>
</dbReference>
<keyword evidence="2" id="KW-0479">Metal-binding</keyword>
<evidence type="ECO:0000256" key="5">
    <source>
        <dbReference type="ARBA" id="ARBA00024045"/>
    </source>
</evidence>
<dbReference type="Gene3D" id="3.30.70.100">
    <property type="match status" value="2"/>
</dbReference>
<dbReference type="Pfam" id="PF00403">
    <property type="entry name" value="HMA"/>
    <property type="match status" value="2"/>
</dbReference>
<evidence type="ECO:0000256" key="3">
    <source>
        <dbReference type="ARBA" id="ARBA00023288"/>
    </source>
</evidence>
<keyword evidence="4" id="KW-0636">Prenylation</keyword>
<feature type="domain" description="HMA" evidence="7">
    <location>
        <begin position="17"/>
        <end position="83"/>
    </location>
</feature>
<feature type="compositionally biased region" description="Basic and acidic residues" evidence="6">
    <location>
        <begin position="86"/>
        <end position="113"/>
    </location>
</feature>
<comment type="similarity">
    <text evidence="5">Belongs to the HIPP family.</text>
</comment>
<keyword evidence="3" id="KW-0449">Lipoprotein</keyword>
<name>A0AA86W2K0_9FABA</name>
<reference evidence="8" key="1">
    <citation type="submission" date="2023-10" db="EMBL/GenBank/DDBJ databases">
        <authorList>
            <person name="Domelevo Entfellner J.-B."/>
        </authorList>
    </citation>
    <scope>NUCLEOTIDE SEQUENCE</scope>
</reference>